<name>A0ABQ2HNX4_9PSEU</name>
<gene>
    <name evidence="1" type="ORF">GCM10011609_22410</name>
</gene>
<evidence type="ECO:0000313" key="2">
    <source>
        <dbReference type="Proteomes" id="UP000597656"/>
    </source>
</evidence>
<protein>
    <submittedName>
        <fullName evidence="1">Uncharacterized protein</fullName>
    </submittedName>
</protein>
<keyword evidence="2" id="KW-1185">Reference proteome</keyword>
<accession>A0ABQ2HNX4</accession>
<evidence type="ECO:0000313" key="1">
    <source>
        <dbReference type="EMBL" id="GGM85752.1"/>
    </source>
</evidence>
<dbReference type="EMBL" id="BMNC01000003">
    <property type="protein sequence ID" value="GGM85752.1"/>
    <property type="molecule type" value="Genomic_DNA"/>
</dbReference>
<organism evidence="1 2">
    <name type="scientific">Lentzea pudingi</name>
    <dbReference type="NCBI Taxonomy" id="1789439"/>
    <lineage>
        <taxon>Bacteria</taxon>
        <taxon>Bacillati</taxon>
        <taxon>Actinomycetota</taxon>
        <taxon>Actinomycetes</taxon>
        <taxon>Pseudonocardiales</taxon>
        <taxon>Pseudonocardiaceae</taxon>
        <taxon>Lentzea</taxon>
    </lineage>
</organism>
<reference evidence="2" key="1">
    <citation type="journal article" date="2019" name="Int. J. Syst. Evol. Microbiol.">
        <title>The Global Catalogue of Microorganisms (GCM) 10K type strain sequencing project: providing services to taxonomists for standard genome sequencing and annotation.</title>
        <authorList>
            <consortium name="The Broad Institute Genomics Platform"/>
            <consortium name="The Broad Institute Genome Sequencing Center for Infectious Disease"/>
            <person name="Wu L."/>
            <person name="Ma J."/>
        </authorList>
    </citation>
    <scope>NUCLEOTIDE SEQUENCE [LARGE SCALE GENOMIC DNA]</scope>
    <source>
        <strain evidence="2">CGMCC 4.7319</strain>
    </source>
</reference>
<proteinExistence type="predicted"/>
<dbReference type="Proteomes" id="UP000597656">
    <property type="component" value="Unassembled WGS sequence"/>
</dbReference>
<comment type="caution">
    <text evidence="1">The sequence shown here is derived from an EMBL/GenBank/DDBJ whole genome shotgun (WGS) entry which is preliminary data.</text>
</comment>
<sequence length="74" mass="7600">MVRASLTITPSPYTSPIAGRLGAMMAAAMIVRVAEARTTARAVRVGAVRVVTLLGWGSGGGVRVGGRYVDRVGT</sequence>